<evidence type="ECO:0000256" key="2">
    <source>
        <dbReference type="SAM" id="SignalP"/>
    </source>
</evidence>
<dbReference type="InterPro" id="IPR011990">
    <property type="entry name" value="TPR-like_helical_dom_sf"/>
</dbReference>
<feature type="chain" id="PRO_5003148082" evidence="2">
    <location>
        <begin position="22"/>
        <end position="233"/>
    </location>
</feature>
<keyword evidence="4" id="KW-1185">Reference proteome</keyword>
<dbReference type="EMBL" id="AECZ01000004">
    <property type="protein sequence ID" value="EFL52452.1"/>
    <property type="molecule type" value="Genomic_DNA"/>
</dbReference>
<name>E1JTJ2_SOLFR</name>
<evidence type="ECO:0000313" key="4">
    <source>
        <dbReference type="Proteomes" id="UP000006250"/>
    </source>
</evidence>
<proteinExistence type="predicted"/>
<organism evidence="3 4">
    <name type="scientific">Solidesulfovibrio fructosivorans JJ]</name>
    <dbReference type="NCBI Taxonomy" id="596151"/>
    <lineage>
        <taxon>Bacteria</taxon>
        <taxon>Pseudomonadati</taxon>
        <taxon>Thermodesulfobacteriota</taxon>
        <taxon>Desulfovibrionia</taxon>
        <taxon>Desulfovibrionales</taxon>
        <taxon>Desulfovibrionaceae</taxon>
        <taxon>Solidesulfovibrio</taxon>
    </lineage>
</organism>
<dbReference type="RefSeq" id="WP_005991579.1">
    <property type="nucleotide sequence ID" value="NZ_AECZ01000004.1"/>
</dbReference>
<feature type="signal peptide" evidence="2">
    <location>
        <begin position="1"/>
        <end position="21"/>
    </location>
</feature>
<dbReference type="STRING" id="596151.DesfrDRAFT_0941"/>
<dbReference type="Gene3D" id="1.25.40.10">
    <property type="entry name" value="Tetratricopeptide repeat domain"/>
    <property type="match status" value="1"/>
</dbReference>
<evidence type="ECO:0000313" key="3">
    <source>
        <dbReference type="EMBL" id="EFL52452.1"/>
    </source>
</evidence>
<dbReference type="Proteomes" id="UP000006250">
    <property type="component" value="Unassembled WGS sequence"/>
</dbReference>
<evidence type="ECO:0000256" key="1">
    <source>
        <dbReference type="SAM" id="MobiDB-lite"/>
    </source>
</evidence>
<comment type="caution">
    <text evidence="3">The sequence shown here is derived from an EMBL/GenBank/DDBJ whole genome shotgun (WGS) entry which is preliminary data.</text>
</comment>
<dbReference type="OrthoDB" id="5455571at2"/>
<feature type="compositionally biased region" description="Low complexity" evidence="1">
    <location>
        <begin position="187"/>
        <end position="226"/>
    </location>
</feature>
<keyword evidence="2" id="KW-0732">Signal</keyword>
<dbReference type="eggNOG" id="ENOG50317UU">
    <property type="taxonomic scope" value="Bacteria"/>
</dbReference>
<accession>E1JTJ2</accession>
<dbReference type="PROSITE" id="PS51257">
    <property type="entry name" value="PROKAR_LIPOPROTEIN"/>
    <property type="match status" value="1"/>
</dbReference>
<protein>
    <submittedName>
        <fullName evidence="3">Uncharacterized protein</fullName>
    </submittedName>
</protein>
<gene>
    <name evidence="3" type="ORF">DesfrDRAFT_0941</name>
</gene>
<dbReference type="SUPFAM" id="SSF48452">
    <property type="entry name" value="TPR-like"/>
    <property type="match status" value="1"/>
</dbReference>
<sequence length="233" mass="22868" precursor="true">MKFRTLVAPVLLGCLAGGLSGCGALKMSSSEPAKDLVASGNAAYDRKDYAAACRDLSQAGATAGAVGLSRAGDACLRDGRRKAVAAYEAAASAAPGDAAALEGLGMAALSDGDIARARDMLKAAAKAGGKDPRAALALGDAELLSGQCEAALAAYREALSREASFAPAKSRLQSVRLVCGARKASAPAAAPAASRSAAPAPSDLSPASGTSAGSAKEPGKAKAAPKVIDLNDI</sequence>
<reference evidence="3 4" key="1">
    <citation type="submission" date="2010-08" db="EMBL/GenBank/DDBJ databases">
        <title>The draft genome of Desulfovibrio fructosovorans JJ.</title>
        <authorList>
            <consortium name="US DOE Joint Genome Institute (JGI-PGF)"/>
            <person name="Lucas S."/>
            <person name="Copeland A."/>
            <person name="Lapidus A."/>
            <person name="Cheng J.-F."/>
            <person name="Bruce D."/>
            <person name="Goodwin L."/>
            <person name="Pitluck S."/>
            <person name="Land M.L."/>
            <person name="Hauser L."/>
            <person name="Chang Y.-J."/>
            <person name="Jeffries C."/>
            <person name="Wall J.D."/>
            <person name="Stahl D.A."/>
            <person name="Arkin A.P."/>
            <person name="Dehal P."/>
            <person name="Stolyar S.M."/>
            <person name="Hazen T.C."/>
            <person name="Woyke T.J."/>
        </authorList>
    </citation>
    <scope>NUCLEOTIDE SEQUENCE [LARGE SCALE GENOMIC DNA]</scope>
    <source>
        <strain evidence="3 4">JJ</strain>
    </source>
</reference>
<dbReference type="Pfam" id="PF13432">
    <property type="entry name" value="TPR_16"/>
    <property type="match status" value="1"/>
</dbReference>
<feature type="region of interest" description="Disordered" evidence="1">
    <location>
        <begin position="187"/>
        <end position="233"/>
    </location>
</feature>
<dbReference type="AlphaFoldDB" id="E1JTJ2"/>